<dbReference type="InterPro" id="IPR011047">
    <property type="entry name" value="Quinoprotein_ADH-like_sf"/>
</dbReference>
<dbReference type="InterPro" id="IPR011123">
    <property type="entry name" value="Y_Y_Y"/>
</dbReference>
<dbReference type="EMBL" id="CP069620">
    <property type="protein sequence ID" value="UZH56525.1"/>
    <property type="molecule type" value="Genomic_DNA"/>
</dbReference>
<feature type="coiled-coil region" evidence="1">
    <location>
        <begin position="756"/>
        <end position="788"/>
    </location>
</feature>
<gene>
    <name evidence="4" type="ORF">JRG66_06610</name>
</gene>
<evidence type="ECO:0000259" key="3">
    <source>
        <dbReference type="SMART" id="SM00421"/>
    </source>
</evidence>
<dbReference type="InterPro" id="IPR013783">
    <property type="entry name" value="Ig-like_fold"/>
</dbReference>
<sequence length="924" mass="105944">MNLRLLVKTFLIFLFFSLAVKGQELPPVTNFSPGQYGGGNQNWMISQGPDKQIYVANNAGLLQFDGEHWNLYEVPGETAVRSVLASTDIYTGAYMEFGYWRPQENGRLQYHSLKDSVGGKLMDGEQFWDIKEVGNHVIFQSHQRLYSFNKQTGEVVTLVNEDNISNLFKVRDKIYYQVAEKGLFTIENGIGRIVLNNEIIGNMPIVGLFPFSEENILAVTRDDGLFLIAENDWKRLEVEAYPVSESFFSALYLNDGSLALGSIGDGLYILNLEGEMEYHLAQPSLMNNTLLAVMEDDEGNIWGGLDNGIAVINKQSPFRIFVDTFGEIGTVYCSIVVDGLMYLGTNQGLYYKEVDSNEAYRLIEGTTGQVWSLSYLNAELYAGHDRGTFRIDGARAVQIWDGLGTWTMGEMGPGIVQGHYNGLSFFTGDDFGEEAHYLDNFDLSVQHMIIENDSTLWMSHFHRGIFRVELNEGYSEVEAMQNFGISRKSGLGPKIFRFENEIYYSTEDSVYQYSSKLNDFTSKNVLNQLTTTTERISGASRVLGDGSWWTFGVDNLFYVNRDPFEQKLILQKVPLPLEHRNISKGFENISLVGENRYLVGSNGGYIEFSLPLDKIPSGELMLNAVSTSSKRENFTYRQLDDHKLELESKENNIRFVYSIPAYQSLSKAEYSYRLLNYSSSWSQWDQTGIASFENLPAGSYTFEVKGRISDHNTQTLSYKFNIAKPWYYSNLAVLSYLLLFMLGLLVIHYTYKRRHKKIIEKRERNLRLKNLEAEQEIIRLQKEHLEKDMQEKNSQLAASTMSIIKKNELLSTLKADLKEADNPEVKKVIRTIDKELREEDNWKMFKEAFKNADKEFFDKIKKKHPELTSNDLRLCAYLRLNLSSKEIAPLVNISVKSVEIKRYRLRKKMNLPREANLTDYIMNL</sequence>
<dbReference type="InterPro" id="IPR015943">
    <property type="entry name" value="WD40/YVTN_repeat-like_dom_sf"/>
</dbReference>
<evidence type="ECO:0000256" key="1">
    <source>
        <dbReference type="SAM" id="Coils"/>
    </source>
</evidence>
<keyword evidence="2" id="KW-0472">Membrane</keyword>
<evidence type="ECO:0000313" key="5">
    <source>
        <dbReference type="Proteomes" id="UP001163981"/>
    </source>
</evidence>
<dbReference type="Gene3D" id="2.130.10.10">
    <property type="entry name" value="YVTN repeat-like/Quinoprotein amine dehydrogenase"/>
    <property type="match status" value="2"/>
</dbReference>
<dbReference type="RefSeq" id="WP_265165093.1">
    <property type="nucleotide sequence ID" value="NZ_CP069620.1"/>
</dbReference>
<keyword evidence="4" id="KW-0808">Transferase</keyword>
<dbReference type="Gene3D" id="1.10.10.10">
    <property type="entry name" value="Winged helix-like DNA-binding domain superfamily/Winged helix DNA-binding domain"/>
    <property type="match status" value="1"/>
</dbReference>
<dbReference type="Proteomes" id="UP001163981">
    <property type="component" value="Chromosome"/>
</dbReference>
<accession>A0ABY6NUD7</accession>
<feature type="domain" description="HTH luxR-type" evidence="3">
    <location>
        <begin position="864"/>
        <end position="921"/>
    </location>
</feature>
<keyword evidence="4" id="KW-0418">Kinase</keyword>
<dbReference type="Pfam" id="PF07495">
    <property type="entry name" value="Y_Y_Y"/>
    <property type="match status" value="1"/>
</dbReference>
<keyword evidence="1" id="KW-0175">Coiled coil</keyword>
<keyword evidence="5" id="KW-1185">Reference proteome</keyword>
<organism evidence="4 5">
    <name type="scientific">Salinimicrobium tongyeongense</name>
    <dbReference type="NCBI Taxonomy" id="2809707"/>
    <lineage>
        <taxon>Bacteria</taxon>
        <taxon>Pseudomonadati</taxon>
        <taxon>Bacteroidota</taxon>
        <taxon>Flavobacteriia</taxon>
        <taxon>Flavobacteriales</taxon>
        <taxon>Flavobacteriaceae</taxon>
        <taxon>Salinimicrobium</taxon>
    </lineage>
</organism>
<protein>
    <submittedName>
        <fullName evidence="4">Histidine kinase</fullName>
    </submittedName>
</protein>
<name>A0ABY6NUD7_9FLAO</name>
<dbReference type="InterPro" id="IPR016032">
    <property type="entry name" value="Sig_transdc_resp-reg_C-effctor"/>
</dbReference>
<dbReference type="InterPro" id="IPR000792">
    <property type="entry name" value="Tscrpt_reg_LuxR_C"/>
</dbReference>
<dbReference type="SMART" id="SM00421">
    <property type="entry name" value="HTH_LUXR"/>
    <property type="match status" value="1"/>
</dbReference>
<feature type="transmembrane region" description="Helical" evidence="2">
    <location>
        <begin position="726"/>
        <end position="751"/>
    </location>
</feature>
<dbReference type="SUPFAM" id="SSF46894">
    <property type="entry name" value="C-terminal effector domain of the bipartite response regulators"/>
    <property type="match status" value="1"/>
</dbReference>
<evidence type="ECO:0000256" key="2">
    <source>
        <dbReference type="SAM" id="Phobius"/>
    </source>
</evidence>
<dbReference type="InterPro" id="IPR036388">
    <property type="entry name" value="WH-like_DNA-bd_sf"/>
</dbReference>
<evidence type="ECO:0000313" key="4">
    <source>
        <dbReference type="EMBL" id="UZH56525.1"/>
    </source>
</evidence>
<reference evidence="4" key="1">
    <citation type="submission" date="2021-02" db="EMBL/GenBank/DDBJ databases">
        <title>Salinimicrobium sp. nov. isolated from seawater in Tongyeong, Republic of Korea.</title>
        <authorList>
            <person name="Lee S.-J."/>
        </authorList>
    </citation>
    <scope>NUCLEOTIDE SEQUENCE</scope>
    <source>
        <strain evidence="4">HN-2-9-2</strain>
    </source>
</reference>
<keyword evidence="2" id="KW-0812">Transmembrane</keyword>
<dbReference type="GO" id="GO:0016301">
    <property type="term" value="F:kinase activity"/>
    <property type="evidence" value="ECO:0007669"/>
    <property type="project" value="UniProtKB-KW"/>
</dbReference>
<proteinExistence type="predicted"/>
<dbReference type="Gene3D" id="2.60.40.10">
    <property type="entry name" value="Immunoglobulins"/>
    <property type="match status" value="1"/>
</dbReference>
<dbReference type="SUPFAM" id="SSF50998">
    <property type="entry name" value="Quinoprotein alcohol dehydrogenase-like"/>
    <property type="match status" value="1"/>
</dbReference>
<keyword evidence="2" id="KW-1133">Transmembrane helix</keyword>